<feature type="transmembrane region" description="Helical" evidence="2">
    <location>
        <begin position="138"/>
        <end position="157"/>
    </location>
</feature>
<evidence type="ECO:0000256" key="1">
    <source>
        <dbReference type="SAM" id="MobiDB-lite"/>
    </source>
</evidence>
<evidence type="ECO:0000313" key="3">
    <source>
        <dbReference type="EMBL" id="GGY13504.1"/>
    </source>
</evidence>
<evidence type="ECO:0000313" key="4">
    <source>
        <dbReference type="Proteomes" id="UP000600946"/>
    </source>
</evidence>
<feature type="region of interest" description="Disordered" evidence="1">
    <location>
        <begin position="1"/>
        <end position="26"/>
    </location>
</feature>
<sequence length="160" mass="17346">MYRPLSPRPDTPQGAGAGLAPERDPARAAAETVALVLDEDSPLPEQRADLEELVRRLRGHIFQLGVEVPPRESALKHAQQLGLQCVPDACVASRVYLVQLAEATKELAAVVQAHRGVQGTTSLRRQVPAHWWKPQLNVVRGMVFAAALALVMLAASIPRT</sequence>
<proteinExistence type="predicted"/>
<comment type="caution">
    <text evidence="3">The sequence shown here is derived from an EMBL/GenBank/DDBJ whole genome shotgun (WGS) entry which is preliminary data.</text>
</comment>
<reference evidence="4" key="1">
    <citation type="journal article" date="2019" name="Int. J. Syst. Evol. Microbiol.">
        <title>The Global Catalogue of Microorganisms (GCM) 10K type strain sequencing project: providing services to taxonomists for standard genome sequencing and annotation.</title>
        <authorList>
            <consortium name="The Broad Institute Genomics Platform"/>
            <consortium name="The Broad Institute Genome Sequencing Center for Infectious Disease"/>
            <person name="Wu L."/>
            <person name="Ma J."/>
        </authorList>
    </citation>
    <scope>NUCLEOTIDE SEQUENCE [LARGE SCALE GENOMIC DNA]</scope>
    <source>
        <strain evidence="4">JCM 4594</strain>
    </source>
</reference>
<protein>
    <submittedName>
        <fullName evidence="3">Uncharacterized protein</fullName>
    </submittedName>
</protein>
<keyword evidence="2" id="KW-0472">Membrane</keyword>
<feature type="compositionally biased region" description="Pro residues" evidence="1">
    <location>
        <begin position="1"/>
        <end position="10"/>
    </location>
</feature>
<gene>
    <name evidence="3" type="ORF">GCM10010326_00990</name>
</gene>
<accession>A0ABQ2ZHQ4</accession>
<keyword evidence="2" id="KW-1133">Transmembrane helix</keyword>
<keyword evidence="4" id="KW-1185">Reference proteome</keyword>
<keyword evidence="2" id="KW-0812">Transmembrane</keyword>
<dbReference type="GeneID" id="96288155"/>
<organism evidence="3 4">
    <name type="scientific">Streptomyces xanthochromogenes</name>
    <dbReference type="NCBI Taxonomy" id="67384"/>
    <lineage>
        <taxon>Bacteria</taxon>
        <taxon>Bacillati</taxon>
        <taxon>Actinomycetota</taxon>
        <taxon>Actinomycetes</taxon>
        <taxon>Kitasatosporales</taxon>
        <taxon>Streptomycetaceae</taxon>
        <taxon>Streptomyces</taxon>
    </lineage>
</organism>
<name>A0ABQ2ZHQ4_9ACTN</name>
<evidence type="ECO:0000256" key="2">
    <source>
        <dbReference type="SAM" id="Phobius"/>
    </source>
</evidence>
<dbReference type="Proteomes" id="UP000600946">
    <property type="component" value="Unassembled WGS sequence"/>
</dbReference>
<dbReference type="RefSeq" id="WP_229892003.1">
    <property type="nucleotide sequence ID" value="NZ_BMUU01000001.1"/>
</dbReference>
<dbReference type="EMBL" id="BMUU01000001">
    <property type="protein sequence ID" value="GGY13504.1"/>
    <property type="molecule type" value="Genomic_DNA"/>
</dbReference>